<feature type="transmembrane region" description="Helical" evidence="4">
    <location>
        <begin position="186"/>
        <end position="207"/>
    </location>
</feature>
<dbReference type="InterPro" id="IPR004090">
    <property type="entry name" value="Chemotax_Me-accpt_rcpt"/>
</dbReference>
<sequence>MFKGLKIGSKLGIGFGTVLTLFAVALIVTALLVERVKIGSAQVANETLPHLMHAYELDIATVQIAEIVNDAIVTRNAARVQDAEKPLAVAKEGIARFREMFAREHDERASREVDELATDLDRFHALGKGMVDAYLGGGAAAGDRAMAEFDQARERLTAAIEKLQQSQAAEATATAGGIVAAAGKTLLVLVAACAVALLCSVLIAVSITRAITRPLQYAVNVNDRLAAGDLTVKIEATGRDETGQLLRSMQNMVDNLRDMLSQMIAIATGIASASSQLQATSAQIATGAEEVAAQTVTVATASEEMAATSSDIAANCTLAADASRQTIDSAAAGATVVNETIGGMNVIAAQVRQSAGTVETLGSRSEHIGEIIGTIEDIADQTNLLALNAAIEAARAGEQGRGFAVVADEVRALAERTGKATREIAAMIKAIQQETREAVRTMEVGVQEVERGAASSQKSGLALEEIVRRINEMSLQISQIATAAEEQTATTSEVTNNIQQITEVVHLTARGADETAGAASQLALQAQQLQTLALRFTMA</sequence>
<organism evidence="7 8">
    <name type="scientific">Geotalea uraniireducens</name>
    <dbReference type="NCBI Taxonomy" id="351604"/>
    <lineage>
        <taxon>Bacteria</taxon>
        <taxon>Pseudomonadati</taxon>
        <taxon>Thermodesulfobacteriota</taxon>
        <taxon>Desulfuromonadia</taxon>
        <taxon>Geobacterales</taxon>
        <taxon>Geobacteraceae</taxon>
        <taxon>Geotalea</taxon>
    </lineage>
</organism>
<dbReference type="PANTHER" id="PTHR32089">
    <property type="entry name" value="METHYL-ACCEPTING CHEMOTAXIS PROTEIN MCPB"/>
    <property type="match status" value="1"/>
</dbReference>
<dbReference type="EMBL" id="AP027151">
    <property type="protein sequence ID" value="BDV44205.1"/>
    <property type="molecule type" value="Genomic_DNA"/>
</dbReference>
<reference evidence="7 8" key="1">
    <citation type="submission" date="2022-12" db="EMBL/GenBank/DDBJ databases">
        <title>Polyphasic characterization of Geotalea uranireducens NIT-SL11 newly isolated from a complex of sewage sludge and microbially reduced graphene oxide.</title>
        <authorList>
            <person name="Xie L."/>
            <person name="Yoshida N."/>
            <person name="Meng L."/>
        </authorList>
    </citation>
    <scope>NUCLEOTIDE SEQUENCE [LARGE SCALE GENOMIC DNA]</scope>
    <source>
        <strain evidence="7 8">NIT-SL11</strain>
    </source>
</reference>
<dbReference type="Proteomes" id="UP001317705">
    <property type="component" value="Chromosome"/>
</dbReference>
<proteinExistence type="inferred from homology"/>
<evidence type="ECO:0000256" key="3">
    <source>
        <dbReference type="PROSITE-ProRule" id="PRU00284"/>
    </source>
</evidence>
<dbReference type="RefSeq" id="WP_282000313.1">
    <property type="nucleotide sequence ID" value="NZ_AP027151.1"/>
</dbReference>
<feature type="domain" description="Methyl-accepting transducer" evidence="5">
    <location>
        <begin position="266"/>
        <end position="502"/>
    </location>
</feature>
<dbReference type="PRINTS" id="PR00260">
    <property type="entry name" value="CHEMTRNSDUCR"/>
</dbReference>
<dbReference type="InterPro" id="IPR003660">
    <property type="entry name" value="HAMP_dom"/>
</dbReference>
<dbReference type="SMART" id="SM00283">
    <property type="entry name" value="MA"/>
    <property type="match status" value="1"/>
</dbReference>
<keyword evidence="4" id="KW-1133">Transmembrane helix</keyword>
<protein>
    <submittedName>
        <fullName evidence="7">Chemotaxis protein</fullName>
    </submittedName>
</protein>
<name>A0ABN6VZL6_9BACT</name>
<evidence type="ECO:0000256" key="4">
    <source>
        <dbReference type="SAM" id="Phobius"/>
    </source>
</evidence>
<dbReference type="PANTHER" id="PTHR32089:SF112">
    <property type="entry name" value="LYSOZYME-LIKE PROTEIN-RELATED"/>
    <property type="match status" value="1"/>
</dbReference>
<accession>A0ABN6VZL6</accession>
<dbReference type="Pfam" id="PF00015">
    <property type="entry name" value="MCPsignal"/>
    <property type="match status" value="1"/>
</dbReference>
<evidence type="ECO:0000313" key="7">
    <source>
        <dbReference type="EMBL" id="BDV44205.1"/>
    </source>
</evidence>
<evidence type="ECO:0000256" key="1">
    <source>
        <dbReference type="ARBA" id="ARBA00023224"/>
    </source>
</evidence>
<dbReference type="PROSITE" id="PS50885">
    <property type="entry name" value="HAMP"/>
    <property type="match status" value="1"/>
</dbReference>
<dbReference type="Pfam" id="PF00672">
    <property type="entry name" value="HAMP"/>
    <property type="match status" value="1"/>
</dbReference>
<comment type="similarity">
    <text evidence="2">Belongs to the methyl-accepting chemotaxis (MCP) protein family.</text>
</comment>
<feature type="transmembrane region" description="Helical" evidence="4">
    <location>
        <begin position="12"/>
        <end position="33"/>
    </location>
</feature>
<keyword evidence="4" id="KW-0472">Membrane</keyword>
<keyword evidence="1 3" id="KW-0807">Transducer</keyword>
<feature type="domain" description="HAMP" evidence="6">
    <location>
        <begin position="209"/>
        <end position="261"/>
    </location>
</feature>
<dbReference type="SMART" id="SM00304">
    <property type="entry name" value="HAMP"/>
    <property type="match status" value="1"/>
</dbReference>
<evidence type="ECO:0000313" key="8">
    <source>
        <dbReference type="Proteomes" id="UP001317705"/>
    </source>
</evidence>
<dbReference type="Gene3D" id="1.10.287.950">
    <property type="entry name" value="Methyl-accepting chemotaxis protein"/>
    <property type="match status" value="1"/>
</dbReference>
<dbReference type="SUPFAM" id="SSF58104">
    <property type="entry name" value="Methyl-accepting chemotaxis protein (MCP) signaling domain"/>
    <property type="match status" value="1"/>
</dbReference>
<evidence type="ECO:0000256" key="2">
    <source>
        <dbReference type="ARBA" id="ARBA00029447"/>
    </source>
</evidence>
<dbReference type="CDD" id="cd06225">
    <property type="entry name" value="HAMP"/>
    <property type="match status" value="1"/>
</dbReference>
<gene>
    <name evidence="7" type="primary">mcp40H-25</name>
    <name evidence="7" type="ORF">GURASL_31280</name>
</gene>
<evidence type="ECO:0000259" key="5">
    <source>
        <dbReference type="PROSITE" id="PS50111"/>
    </source>
</evidence>
<evidence type="ECO:0000259" key="6">
    <source>
        <dbReference type="PROSITE" id="PS50885"/>
    </source>
</evidence>
<dbReference type="PROSITE" id="PS50111">
    <property type="entry name" value="CHEMOTAXIS_TRANSDUC_2"/>
    <property type="match status" value="1"/>
</dbReference>
<keyword evidence="8" id="KW-1185">Reference proteome</keyword>
<dbReference type="InterPro" id="IPR004089">
    <property type="entry name" value="MCPsignal_dom"/>
</dbReference>
<dbReference type="CDD" id="cd11386">
    <property type="entry name" value="MCP_signal"/>
    <property type="match status" value="1"/>
</dbReference>
<keyword evidence="4" id="KW-0812">Transmembrane</keyword>